<dbReference type="EMBL" id="FNOS01000002">
    <property type="protein sequence ID" value="SDX59207.1"/>
    <property type="molecule type" value="Genomic_DNA"/>
</dbReference>
<gene>
    <name evidence="2" type="ORF">SAMN04488081_0766</name>
</gene>
<keyword evidence="1" id="KW-1133">Transmembrane helix</keyword>
<dbReference type="RefSeq" id="WP_084193836.1">
    <property type="nucleotide sequence ID" value="NZ_FNOS01000002.1"/>
</dbReference>
<keyword evidence="3" id="KW-1185">Reference proteome</keyword>
<keyword evidence="1" id="KW-0812">Transmembrane</keyword>
<keyword evidence="1" id="KW-0472">Membrane</keyword>
<proteinExistence type="predicted"/>
<evidence type="ECO:0000313" key="2">
    <source>
        <dbReference type="EMBL" id="SDX59207.1"/>
    </source>
</evidence>
<feature type="transmembrane region" description="Helical" evidence="1">
    <location>
        <begin position="35"/>
        <end position="57"/>
    </location>
</feature>
<dbReference type="InterPro" id="IPR025618">
    <property type="entry name" value="YtpI"/>
</dbReference>
<name>A0A1H3CYL2_9BACI</name>
<reference evidence="2 3" key="1">
    <citation type="submission" date="2016-10" db="EMBL/GenBank/DDBJ databases">
        <authorList>
            <person name="Varghese N."/>
            <person name="Submissions S."/>
        </authorList>
    </citation>
    <scope>NUCLEOTIDE SEQUENCE [LARGE SCALE GENOMIC DNA]</scope>
    <source>
        <strain evidence="2 3">DSM 20748</strain>
    </source>
</reference>
<accession>A0A1H3CYL2</accession>
<protein>
    <submittedName>
        <fullName evidence="2">YtpI-like protein</fullName>
    </submittedName>
</protein>
<dbReference type="Proteomes" id="UP000198647">
    <property type="component" value="Unassembled WGS sequence"/>
</dbReference>
<evidence type="ECO:0000313" key="3">
    <source>
        <dbReference type="Proteomes" id="UP000198647"/>
    </source>
</evidence>
<organism evidence="2 3">
    <name type="scientific">Salimicrobium album</name>
    <dbReference type="NCBI Taxonomy" id="50717"/>
    <lineage>
        <taxon>Bacteria</taxon>
        <taxon>Bacillati</taxon>
        <taxon>Bacillota</taxon>
        <taxon>Bacilli</taxon>
        <taxon>Bacillales</taxon>
        <taxon>Bacillaceae</taxon>
        <taxon>Salimicrobium</taxon>
    </lineage>
</organism>
<evidence type="ECO:0000256" key="1">
    <source>
        <dbReference type="SAM" id="Phobius"/>
    </source>
</evidence>
<sequence>MFMFLLIAFVITSIVLYIYNKVMITRTEHPVTQQYYNSIAKFFLGIFIVSFGAAQYLYYETRLSLFIGILFIVLGVLQLMHGWRAARHYKNEYKRVEKV</sequence>
<dbReference type="Pfam" id="PF14007">
    <property type="entry name" value="YtpI"/>
    <property type="match status" value="1"/>
</dbReference>
<feature type="transmembrane region" description="Helical" evidence="1">
    <location>
        <begin position="6"/>
        <end position="23"/>
    </location>
</feature>
<comment type="caution">
    <text evidence="2">The sequence shown here is derived from an EMBL/GenBank/DDBJ whole genome shotgun (WGS) entry which is preliminary data.</text>
</comment>
<feature type="transmembrane region" description="Helical" evidence="1">
    <location>
        <begin position="63"/>
        <end position="80"/>
    </location>
</feature>